<dbReference type="PANTHER" id="PTHR34825:SF2">
    <property type="entry name" value="AAA-ATPASE-LIKE DOMAIN-CONTAINING PROTEIN"/>
    <property type="match status" value="1"/>
</dbReference>
<evidence type="ECO:0000313" key="3">
    <source>
        <dbReference type="Proteomes" id="UP000553343"/>
    </source>
</evidence>
<dbReference type="PANTHER" id="PTHR34825">
    <property type="entry name" value="CONSERVED PROTEIN, WITH A WEAK D-GALACTARATE DEHYDRATASE/ALTRONATE HYDROLASE DOMAIN"/>
    <property type="match status" value="1"/>
</dbReference>
<proteinExistence type="predicted"/>
<dbReference type="InterPro" id="IPR018631">
    <property type="entry name" value="AAA-ATPase-like_dom"/>
</dbReference>
<dbReference type="Pfam" id="PF08011">
    <property type="entry name" value="PDDEXK_9"/>
    <property type="match status" value="1"/>
</dbReference>
<accession>A0A850T825</accession>
<dbReference type="Proteomes" id="UP000553343">
    <property type="component" value="Unassembled WGS sequence"/>
</dbReference>
<name>A0A850T825_9BACT</name>
<dbReference type="AlphaFoldDB" id="A0A850T825"/>
<evidence type="ECO:0000259" key="1">
    <source>
        <dbReference type="Pfam" id="PF09820"/>
    </source>
</evidence>
<feature type="domain" description="AAA-ATPase-like" evidence="1">
    <location>
        <begin position="9"/>
        <end position="228"/>
    </location>
</feature>
<dbReference type="Pfam" id="PF09820">
    <property type="entry name" value="AAA-ATPase_like"/>
    <property type="match status" value="1"/>
</dbReference>
<evidence type="ECO:0000313" key="2">
    <source>
        <dbReference type="EMBL" id="NWH05285.1"/>
    </source>
</evidence>
<gene>
    <name evidence="2" type="ORF">HXW94_09850</name>
</gene>
<protein>
    <submittedName>
        <fullName evidence="2">AAA family ATPase</fullName>
    </submittedName>
</protein>
<comment type="caution">
    <text evidence="2">The sequence shown here is derived from an EMBL/GenBank/DDBJ whole genome shotgun (WGS) entry which is preliminary data.</text>
</comment>
<dbReference type="RefSeq" id="WP_178366742.1">
    <property type="nucleotide sequence ID" value="NZ_JACADJ010000030.1"/>
</dbReference>
<dbReference type="EMBL" id="JACADJ010000030">
    <property type="protein sequence ID" value="NWH05285.1"/>
    <property type="molecule type" value="Genomic_DNA"/>
</dbReference>
<reference evidence="2 3" key="1">
    <citation type="submission" date="2020-06" db="EMBL/GenBank/DDBJ databases">
        <title>High-quality draft genome of sulfate reducer Desulfobacter latus type strain AcrS2 isolated from marine sediment.</title>
        <authorList>
            <person name="Hoppe M."/>
            <person name="Larsen C.K."/>
            <person name="Marshall I.P.G."/>
            <person name="Schramm A."/>
            <person name="Marietou A.G."/>
        </authorList>
    </citation>
    <scope>NUCLEOTIDE SEQUENCE [LARGE SCALE GENOMIC DNA]</scope>
    <source>
        <strain evidence="2 3">AcRS2</strain>
    </source>
</reference>
<sequence>MPHFMKKIPYAVGNFEQIQEQGFYYVDKTFYISVLEEWNAPVFLRPRRFGKSLWCSTLECYYDINRKDKFNSLFGKTWIGQNPTQLKNAFMVMRLNFSVVSVKPDVRVIEDNFIATQSPTIKKFLSRYGALLGDLNIAMDMPVANQLQIIIEAVDEYKLPPLYLIIDEYDNFTNQLITSRNDDLYKALTTGDSFLRSFFKVIKSGVEMQSIGKVFITGVLPITIDDLTSGFNIAQMITLQKQFANMMGFTHKETKDYLSHVFKSYGFDSARMPEILEIMENHYDGYRFLPDVEQTLYNSTIVTFFLKHLVVNGGQIPRELIDDNLKTDVSWIQRLTTVKENTDAMMDALVFDNALEYDLKQLVSKFNMHKFFEKDYYPVSLFYLGMVTCFDDFSMCLPNNTMREIFVDYYNELNNYEVSKGYTQFFRQFLAKPDLEKLFTAFYETYLGQFPAQAWDKINENFVRCTFYEICTRYLSRYFTFSMEVNYPSGRSDWEMTGKYHTKYKDTKTIIEFKYLSSREAGRILSLKTPKNDELTQVLGYKKDALKMFPEFKVTACIIYVAANKGFRFFKL</sequence>
<keyword evidence="3" id="KW-1185">Reference proteome</keyword>
<organism evidence="2 3">
    <name type="scientific">Desulfobacter latus</name>
    <dbReference type="NCBI Taxonomy" id="2292"/>
    <lineage>
        <taxon>Bacteria</taxon>
        <taxon>Pseudomonadati</taxon>
        <taxon>Thermodesulfobacteriota</taxon>
        <taxon>Desulfobacteria</taxon>
        <taxon>Desulfobacterales</taxon>
        <taxon>Desulfobacteraceae</taxon>
        <taxon>Desulfobacter</taxon>
    </lineage>
</organism>
<dbReference type="InterPro" id="IPR012547">
    <property type="entry name" value="PDDEXK_9"/>
</dbReference>